<protein>
    <recommendedName>
        <fullName evidence="4 6">Nitrogenase-stabilizing/protective protein NifW</fullName>
    </recommendedName>
</protein>
<dbReference type="PIRSF" id="PIRSF005790">
    <property type="entry name" value="NifW"/>
    <property type="match status" value="1"/>
</dbReference>
<dbReference type="InterPro" id="IPR004893">
    <property type="entry name" value="NifW"/>
</dbReference>
<evidence type="ECO:0000313" key="7">
    <source>
        <dbReference type="EMBL" id="AJE19667.1"/>
    </source>
</evidence>
<evidence type="ECO:0000256" key="2">
    <source>
        <dbReference type="ARBA" id="ARBA00008351"/>
    </source>
</evidence>
<evidence type="ECO:0000256" key="6">
    <source>
        <dbReference type="HAMAP-Rule" id="MF_00529"/>
    </source>
</evidence>
<proteinExistence type="inferred from homology"/>
<name>A0A0C4WNP6_9GAMM</name>
<gene>
    <name evidence="6 7" type="primary">nifW</name>
    <name evidence="7" type="ORF">Achr_1530</name>
</gene>
<keyword evidence="8" id="KW-1185">Reference proteome</keyword>
<dbReference type="Pfam" id="PF03206">
    <property type="entry name" value="NifW"/>
    <property type="match status" value="1"/>
</dbReference>
<dbReference type="GeneID" id="61929183"/>
<comment type="similarity">
    <text evidence="2 6">Belongs to the NifW family.</text>
</comment>
<dbReference type="HOGENOM" id="CLU_145318_1_0_6"/>
<dbReference type="HAMAP" id="MF_00529">
    <property type="entry name" value="NifW"/>
    <property type="match status" value="1"/>
</dbReference>
<evidence type="ECO:0000256" key="1">
    <source>
        <dbReference type="ARBA" id="ARBA00002247"/>
    </source>
</evidence>
<dbReference type="GO" id="GO:0009399">
    <property type="term" value="P:nitrogen fixation"/>
    <property type="evidence" value="ECO:0007669"/>
    <property type="project" value="UniProtKB-UniRule"/>
</dbReference>
<evidence type="ECO:0000313" key="8">
    <source>
        <dbReference type="Proteomes" id="UP000068210"/>
    </source>
</evidence>
<dbReference type="RefSeq" id="WP_039800887.1">
    <property type="nucleotide sequence ID" value="NZ_CP010415.1"/>
</dbReference>
<dbReference type="STRING" id="1328314.Achr_1530"/>
<sequence>MTVQPFSPDSDLTLDEAMDELVSAEDFLEFFGVPFDQTVVHVNRLHIMQRYHDYLTKAGDLDEHDDQARYAVFQQLLARAYLDFVESDALTEKVFKVFRMHEPQKTFVSIDQLLS</sequence>
<keyword evidence="5 6" id="KW-0535">Nitrogen fixation</keyword>
<evidence type="ECO:0000256" key="3">
    <source>
        <dbReference type="ARBA" id="ARBA00011284"/>
    </source>
</evidence>
<reference evidence="7 8" key="1">
    <citation type="journal article" date="2015" name="PLoS ONE">
        <title>Azotobacter Genomes: The Genome of Azotobacter chroococcum NCIMB 8003 (ATCC 4412).</title>
        <authorList>
            <person name="Robson R.L."/>
            <person name="Jones R."/>
            <person name="Robson R.M."/>
            <person name="Schwartz A."/>
            <person name="Richardson T.H."/>
        </authorList>
    </citation>
    <scope>NUCLEOTIDE SEQUENCE [LARGE SCALE GENOMIC DNA]</scope>
    <source>
        <strain evidence="7 8">NCIMB 8003</strain>
    </source>
</reference>
<comment type="subunit">
    <text evidence="3 6">Homotrimer; associates with NifD.</text>
</comment>
<comment type="function">
    <text evidence="1 6">May protect the nitrogenase Fe-Mo protein from oxidative damage.</text>
</comment>
<evidence type="ECO:0000256" key="4">
    <source>
        <dbReference type="ARBA" id="ARBA00016274"/>
    </source>
</evidence>
<accession>A0A0C4WNP6</accession>
<dbReference type="Proteomes" id="UP000068210">
    <property type="component" value="Chromosome"/>
</dbReference>
<evidence type="ECO:0000256" key="5">
    <source>
        <dbReference type="ARBA" id="ARBA00023231"/>
    </source>
</evidence>
<organism evidence="7 8">
    <name type="scientific">Azotobacter chroococcum NCIMB 8003</name>
    <dbReference type="NCBI Taxonomy" id="1328314"/>
    <lineage>
        <taxon>Bacteria</taxon>
        <taxon>Pseudomonadati</taxon>
        <taxon>Pseudomonadota</taxon>
        <taxon>Gammaproteobacteria</taxon>
        <taxon>Pseudomonadales</taxon>
        <taxon>Pseudomonadaceae</taxon>
        <taxon>Azotobacter</taxon>
    </lineage>
</organism>
<dbReference type="AlphaFoldDB" id="A0A0C4WNP6"/>
<dbReference type="KEGG" id="acx:Achr_1530"/>
<dbReference type="EMBL" id="CP010415">
    <property type="protein sequence ID" value="AJE19667.1"/>
    <property type="molecule type" value="Genomic_DNA"/>
</dbReference>